<dbReference type="InParanoid" id="A5KD46"/>
<sequence length="475" mass="52185">MADWRKRNSMVTDMYQKLYGPTCTSDYIKTKTEIEHKIDKFNYSDPKNYCRNCHEIRKNITEKSKQLQHCYRLSGFHPIESIYRIKEFINKCPDPPKCKNPVVPPPNRPVPEKQTNKDPCRGDAKCKPKTVPAKEQKAKSPGLVSRNPKSRSPEVQNSLERNIGSSKEKVNSLKEPQTTPSTGSLGTQDDRSKSIVRQSSVNPETISRDTGDSHSSSSSQVEDIKKGISAADQPGGQNAGCNQHQDQCVRAQINQGLIDDNKEAAAANSVNGSIVDKSTLGEEHVDGQHPSRIQDTSGITTPSNNLASGDEFLVPQGGIGTGGDGGHNHDASHSPNSDHIDVLRVNTADGESSGIEGSHSLRVVSDVLCNGDSCITGQGDELTDDVGDKSGIFNKIFSTIQANKDNVINTSIPMGIVLLLSLLFKYTPLWRILTKRNRKKQSHMNEKLQRVLQQPSIGSEERSVPFSYSAFEYSS</sequence>
<feature type="region of interest" description="Disordered" evidence="1">
    <location>
        <begin position="96"/>
        <end position="243"/>
    </location>
</feature>
<keyword evidence="4" id="KW-1185">Reference proteome</keyword>
<protein>
    <submittedName>
        <fullName evidence="3">Variable surface protein Vir18-like</fullName>
    </submittedName>
</protein>
<keyword evidence="2" id="KW-1133">Transmembrane helix</keyword>
<keyword evidence="2" id="KW-0472">Membrane</keyword>
<accession>A5KD46</accession>
<dbReference type="KEGG" id="pvx:PVX_011110"/>
<dbReference type="Proteomes" id="UP000008333">
    <property type="component" value="Unassembled WGS sequence"/>
</dbReference>
<evidence type="ECO:0000256" key="1">
    <source>
        <dbReference type="SAM" id="MobiDB-lite"/>
    </source>
</evidence>
<dbReference type="EMBL" id="AAKM01000126">
    <property type="protein sequence ID" value="EDL42723.1"/>
    <property type="molecule type" value="Genomic_DNA"/>
</dbReference>
<feature type="region of interest" description="Disordered" evidence="1">
    <location>
        <begin position="441"/>
        <end position="463"/>
    </location>
</feature>
<keyword evidence="2" id="KW-0812">Transmembrane</keyword>
<gene>
    <name evidence="3" type="ORF">PVX_011110</name>
</gene>
<proteinExistence type="predicted"/>
<reference evidence="3 4" key="1">
    <citation type="journal article" date="2008" name="Nature">
        <title>Comparative genomics of the neglected human malaria parasite Plasmodium vivax.</title>
        <authorList>
            <person name="Carlton J.M."/>
            <person name="Adams J.H."/>
            <person name="Silva J.C."/>
            <person name="Bidwell S.L."/>
            <person name="Lorenzi H."/>
            <person name="Caler E."/>
            <person name="Crabtree J."/>
            <person name="Angiuoli S.V."/>
            <person name="Merino E.F."/>
            <person name="Amedeo P."/>
            <person name="Cheng Q."/>
            <person name="Coulson R.M."/>
            <person name="Crabb B.S."/>
            <person name="Del Portillo H.A."/>
            <person name="Essien K."/>
            <person name="Feldblyum T.V."/>
            <person name="Fernandez-Becerra C."/>
            <person name="Gilson P.R."/>
            <person name="Gueye A.H."/>
            <person name="Guo X."/>
            <person name="Kang'a S."/>
            <person name="Kooij T.W."/>
            <person name="Korsinczky M."/>
            <person name="Meyer E.V."/>
            <person name="Nene V."/>
            <person name="Paulsen I."/>
            <person name="White O."/>
            <person name="Ralph S.A."/>
            <person name="Ren Q."/>
            <person name="Sargeant T.J."/>
            <person name="Salzberg S.L."/>
            <person name="Stoeckert C.J."/>
            <person name="Sullivan S.A."/>
            <person name="Yamamoto M.M."/>
            <person name="Hoffman S.L."/>
            <person name="Wortman J.R."/>
            <person name="Gardner M.J."/>
            <person name="Galinski M.R."/>
            <person name="Barnwell J.W."/>
            <person name="Fraser-Liggett C.M."/>
        </authorList>
    </citation>
    <scope>NUCLEOTIDE SEQUENCE [LARGE SCALE GENOMIC DNA]</scope>
    <source>
        <strain evidence="3 4">Salvador I</strain>
    </source>
</reference>
<comment type="caution">
    <text evidence="3">The sequence shown here is derived from an EMBL/GenBank/DDBJ whole genome shotgun (WGS) entry which is preliminary data.</text>
</comment>
<organism evidence="3 4">
    <name type="scientific">Plasmodium vivax (strain Salvador I)</name>
    <dbReference type="NCBI Taxonomy" id="126793"/>
    <lineage>
        <taxon>Eukaryota</taxon>
        <taxon>Sar</taxon>
        <taxon>Alveolata</taxon>
        <taxon>Apicomplexa</taxon>
        <taxon>Aconoidasida</taxon>
        <taxon>Haemosporida</taxon>
        <taxon>Plasmodiidae</taxon>
        <taxon>Plasmodium</taxon>
        <taxon>Plasmodium (Plasmodium)</taxon>
    </lineage>
</organism>
<evidence type="ECO:0000313" key="3">
    <source>
        <dbReference type="EMBL" id="EDL42723.1"/>
    </source>
</evidence>
<feature type="transmembrane region" description="Helical" evidence="2">
    <location>
        <begin position="412"/>
        <end position="433"/>
    </location>
</feature>
<dbReference type="AlphaFoldDB" id="A5KD46"/>
<dbReference type="GeneID" id="5471752"/>
<feature type="compositionally biased region" description="Polar residues" evidence="1">
    <location>
        <begin position="195"/>
        <end position="205"/>
    </location>
</feature>
<feature type="compositionally biased region" description="Polar residues" evidence="1">
    <location>
        <begin position="174"/>
        <end position="187"/>
    </location>
</feature>
<dbReference type="VEuPathDB" id="PlasmoDB:PVX_011110"/>
<name>A5KD46_PLAVS</name>
<feature type="compositionally biased region" description="Polar residues" evidence="1">
    <location>
        <begin position="153"/>
        <end position="165"/>
    </location>
</feature>
<evidence type="ECO:0000256" key="2">
    <source>
        <dbReference type="SAM" id="Phobius"/>
    </source>
</evidence>
<feature type="compositionally biased region" description="Basic and acidic residues" evidence="1">
    <location>
        <begin position="110"/>
        <end position="138"/>
    </location>
</feature>
<dbReference type="RefSeq" id="XP_001612516.1">
    <property type="nucleotide sequence ID" value="XM_001612466.1"/>
</dbReference>
<dbReference type="PhylomeDB" id="A5KD46"/>
<evidence type="ECO:0000313" key="4">
    <source>
        <dbReference type="Proteomes" id="UP000008333"/>
    </source>
</evidence>